<accession>A0A5D2JKE7</accession>
<proteinExistence type="predicted"/>
<reference evidence="1 2" key="1">
    <citation type="submission" date="2019-07" db="EMBL/GenBank/DDBJ databases">
        <title>WGS assembly of Gossypium tomentosum.</title>
        <authorList>
            <person name="Chen Z.J."/>
            <person name="Sreedasyam A."/>
            <person name="Ando A."/>
            <person name="Song Q."/>
            <person name="De L."/>
            <person name="Hulse-Kemp A."/>
            <person name="Ding M."/>
            <person name="Ye W."/>
            <person name="Kirkbride R."/>
            <person name="Jenkins J."/>
            <person name="Plott C."/>
            <person name="Lovell J."/>
            <person name="Lin Y.-M."/>
            <person name="Vaughn R."/>
            <person name="Liu B."/>
            <person name="Li W."/>
            <person name="Simpson S."/>
            <person name="Scheffler B."/>
            <person name="Saski C."/>
            <person name="Grover C."/>
            <person name="Hu G."/>
            <person name="Conover J."/>
            <person name="Carlson J."/>
            <person name="Shu S."/>
            <person name="Boston L."/>
            <person name="Williams M."/>
            <person name="Peterson D."/>
            <person name="Mcgee K."/>
            <person name="Jones D."/>
            <person name="Wendel J."/>
            <person name="Stelly D."/>
            <person name="Grimwood J."/>
            <person name="Schmutz J."/>
        </authorList>
    </citation>
    <scope>NUCLEOTIDE SEQUENCE [LARGE SCALE GENOMIC DNA]</scope>
    <source>
        <strain evidence="1">7179.01</strain>
    </source>
</reference>
<dbReference type="Proteomes" id="UP000322667">
    <property type="component" value="Chromosome D09"/>
</dbReference>
<evidence type="ECO:0000313" key="1">
    <source>
        <dbReference type="EMBL" id="TYH55268.1"/>
    </source>
</evidence>
<sequence length="99" mass="11307">MRKRQKVNGDFMTSSLGKCIAFLQFDNEDEELSSSEVKFDTDIHVTRISISQLRFSGPNPRQMCQTEMYTPKSLNLTRNVSNNTLNLVSARYTIYSCTG</sequence>
<organism evidence="1 2">
    <name type="scientific">Gossypium tomentosum</name>
    <name type="common">Hawaiian cotton</name>
    <name type="synonym">Gossypium sandvicense</name>
    <dbReference type="NCBI Taxonomy" id="34277"/>
    <lineage>
        <taxon>Eukaryota</taxon>
        <taxon>Viridiplantae</taxon>
        <taxon>Streptophyta</taxon>
        <taxon>Embryophyta</taxon>
        <taxon>Tracheophyta</taxon>
        <taxon>Spermatophyta</taxon>
        <taxon>Magnoliopsida</taxon>
        <taxon>eudicotyledons</taxon>
        <taxon>Gunneridae</taxon>
        <taxon>Pentapetalae</taxon>
        <taxon>rosids</taxon>
        <taxon>malvids</taxon>
        <taxon>Malvales</taxon>
        <taxon>Malvaceae</taxon>
        <taxon>Malvoideae</taxon>
        <taxon>Gossypium</taxon>
    </lineage>
</organism>
<keyword evidence="2" id="KW-1185">Reference proteome</keyword>
<name>A0A5D2JKE7_GOSTO</name>
<gene>
    <name evidence="1" type="ORF">ES332_D09G225800v1</name>
</gene>
<protein>
    <submittedName>
        <fullName evidence="1">Uncharacterized protein</fullName>
    </submittedName>
</protein>
<dbReference type="EMBL" id="CM017631">
    <property type="protein sequence ID" value="TYH55268.1"/>
    <property type="molecule type" value="Genomic_DNA"/>
</dbReference>
<evidence type="ECO:0000313" key="2">
    <source>
        <dbReference type="Proteomes" id="UP000322667"/>
    </source>
</evidence>
<dbReference type="AlphaFoldDB" id="A0A5D2JKE7"/>